<evidence type="ECO:0000256" key="1">
    <source>
        <dbReference type="SAM" id="Phobius"/>
    </source>
</evidence>
<dbReference type="EMBL" id="CP127294">
    <property type="protein sequence ID" value="WIX78811.1"/>
    <property type="molecule type" value="Genomic_DNA"/>
</dbReference>
<reference evidence="2 3" key="1">
    <citation type="submission" date="2023-06" db="EMBL/GenBank/DDBJ databases">
        <authorList>
            <person name="Oyuntsetseg B."/>
            <person name="Kim S.B."/>
        </authorList>
    </citation>
    <scope>NUCLEOTIDE SEQUENCE [LARGE SCALE GENOMIC DNA]</scope>
    <source>
        <strain evidence="2 3">2-15</strain>
    </source>
</reference>
<proteinExistence type="predicted"/>
<dbReference type="KEGG" id="acab:QRX50_47040"/>
<dbReference type="AlphaFoldDB" id="A0A9Y2IGE8"/>
<name>A0A9Y2IGE8_9PSEU</name>
<feature type="transmembrane region" description="Helical" evidence="1">
    <location>
        <begin position="12"/>
        <end position="27"/>
    </location>
</feature>
<sequence>MAKPTPLQMRNALAAVLMAAGFIWNVVTGGPWWLGAIFAVGTLLSCASIYLNRPGAKS</sequence>
<gene>
    <name evidence="2" type="ORF">QRX50_47040</name>
</gene>
<accession>A0A9Y2IGE8</accession>
<dbReference type="RefSeq" id="WP_285969513.1">
    <property type="nucleotide sequence ID" value="NZ_CP127294.1"/>
</dbReference>
<keyword evidence="1" id="KW-1133">Transmembrane helix</keyword>
<keyword evidence="3" id="KW-1185">Reference proteome</keyword>
<protein>
    <submittedName>
        <fullName evidence="2">Uncharacterized protein</fullName>
    </submittedName>
</protein>
<organism evidence="2 3">
    <name type="scientific">Amycolatopsis carbonis</name>
    <dbReference type="NCBI Taxonomy" id="715471"/>
    <lineage>
        <taxon>Bacteria</taxon>
        <taxon>Bacillati</taxon>
        <taxon>Actinomycetota</taxon>
        <taxon>Actinomycetes</taxon>
        <taxon>Pseudonocardiales</taxon>
        <taxon>Pseudonocardiaceae</taxon>
        <taxon>Amycolatopsis</taxon>
    </lineage>
</organism>
<keyword evidence="1" id="KW-0472">Membrane</keyword>
<keyword evidence="1" id="KW-0812">Transmembrane</keyword>
<evidence type="ECO:0000313" key="3">
    <source>
        <dbReference type="Proteomes" id="UP001236014"/>
    </source>
</evidence>
<dbReference type="Proteomes" id="UP001236014">
    <property type="component" value="Chromosome"/>
</dbReference>
<evidence type="ECO:0000313" key="2">
    <source>
        <dbReference type="EMBL" id="WIX78811.1"/>
    </source>
</evidence>